<dbReference type="SMART" id="SM00448">
    <property type="entry name" value="REC"/>
    <property type="match status" value="1"/>
</dbReference>
<dbReference type="InterPro" id="IPR007492">
    <property type="entry name" value="LytTR_DNA-bd_dom"/>
</dbReference>
<dbReference type="PROSITE" id="PS50110">
    <property type="entry name" value="RESPONSE_REGULATORY"/>
    <property type="match status" value="1"/>
</dbReference>
<reference evidence="3 4" key="1">
    <citation type="submission" date="2022-04" db="EMBL/GenBank/DDBJ databases">
        <title>Spirosoma sp. strain RP8 genome sequencing and assembly.</title>
        <authorList>
            <person name="Jung Y."/>
        </authorList>
    </citation>
    <scope>NUCLEOTIDE SEQUENCE [LARGE SCALE GENOMIC DNA]</scope>
    <source>
        <strain evidence="3 4">RP8</strain>
    </source>
</reference>
<feature type="modified residue" description="4-aspartylphosphate" evidence="1">
    <location>
        <position position="55"/>
    </location>
</feature>
<evidence type="ECO:0000256" key="1">
    <source>
        <dbReference type="PROSITE-ProRule" id="PRU00169"/>
    </source>
</evidence>
<protein>
    <submittedName>
        <fullName evidence="3">LytTR family DNA-binding domain-containing protein</fullName>
    </submittedName>
</protein>
<name>A0ABT0HR94_9BACT</name>
<keyword evidence="4" id="KW-1185">Reference proteome</keyword>
<dbReference type="InterPro" id="IPR051271">
    <property type="entry name" value="2C-system_Tx_regulators"/>
</dbReference>
<dbReference type="Pfam" id="PF00072">
    <property type="entry name" value="Response_reg"/>
    <property type="match status" value="1"/>
</dbReference>
<dbReference type="InterPro" id="IPR001789">
    <property type="entry name" value="Sig_transdc_resp-reg_receiver"/>
</dbReference>
<evidence type="ECO:0000313" key="4">
    <source>
        <dbReference type="Proteomes" id="UP001202180"/>
    </source>
</evidence>
<dbReference type="EMBL" id="JALPRF010000004">
    <property type="protein sequence ID" value="MCK8494698.1"/>
    <property type="molecule type" value="Genomic_DNA"/>
</dbReference>
<evidence type="ECO:0000259" key="2">
    <source>
        <dbReference type="PROSITE" id="PS50110"/>
    </source>
</evidence>
<dbReference type="Pfam" id="PF04397">
    <property type="entry name" value="LytTR"/>
    <property type="match status" value="1"/>
</dbReference>
<dbReference type="PANTHER" id="PTHR45526">
    <property type="entry name" value="TRANSCRIPTIONAL REGULATORY PROTEIN DPIA"/>
    <property type="match status" value="1"/>
</dbReference>
<dbReference type="SMART" id="SM00850">
    <property type="entry name" value="LytTR"/>
    <property type="match status" value="1"/>
</dbReference>
<proteinExistence type="predicted"/>
<dbReference type="Proteomes" id="UP001202180">
    <property type="component" value="Unassembled WGS sequence"/>
</dbReference>
<dbReference type="Gene3D" id="2.40.50.1020">
    <property type="entry name" value="LytTr DNA-binding domain"/>
    <property type="match status" value="1"/>
</dbReference>
<accession>A0ABT0HR94</accession>
<feature type="domain" description="Response regulatory" evidence="2">
    <location>
        <begin position="2"/>
        <end position="115"/>
    </location>
</feature>
<gene>
    <name evidence="3" type="ORF">M0L20_22710</name>
</gene>
<keyword evidence="1" id="KW-0597">Phosphoprotein</keyword>
<keyword evidence="3" id="KW-0238">DNA-binding</keyword>
<organism evidence="3 4">
    <name type="scientific">Spirosoma liriopis</name>
    <dbReference type="NCBI Taxonomy" id="2937440"/>
    <lineage>
        <taxon>Bacteria</taxon>
        <taxon>Pseudomonadati</taxon>
        <taxon>Bacteroidota</taxon>
        <taxon>Cytophagia</taxon>
        <taxon>Cytophagales</taxon>
        <taxon>Cytophagaceae</taxon>
        <taxon>Spirosoma</taxon>
    </lineage>
</organism>
<dbReference type="PANTHER" id="PTHR45526:SF1">
    <property type="entry name" value="TRANSCRIPTIONAL REGULATORY PROTEIN DCUR-RELATED"/>
    <property type="match status" value="1"/>
</dbReference>
<dbReference type="GO" id="GO:0003677">
    <property type="term" value="F:DNA binding"/>
    <property type="evidence" value="ECO:0007669"/>
    <property type="project" value="UniProtKB-KW"/>
</dbReference>
<comment type="caution">
    <text evidence="3">The sequence shown here is derived from an EMBL/GenBank/DDBJ whole genome shotgun (WGS) entry which is preliminary data.</text>
</comment>
<dbReference type="Gene3D" id="3.40.50.2300">
    <property type="match status" value="1"/>
</dbReference>
<evidence type="ECO:0000313" key="3">
    <source>
        <dbReference type="EMBL" id="MCK8494698.1"/>
    </source>
</evidence>
<dbReference type="RefSeq" id="WP_248479269.1">
    <property type="nucleotide sequence ID" value="NZ_JALPRF010000004.1"/>
</dbReference>
<dbReference type="SUPFAM" id="SSF52172">
    <property type="entry name" value="CheY-like"/>
    <property type="match status" value="1"/>
</dbReference>
<dbReference type="InterPro" id="IPR011006">
    <property type="entry name" value="CheY-like_superfamily"/>
</dbReference>
<sequence>MTILILEDELTISYHLESLIQQLPFPVHIQAKLTTVQAAIHWLANQPAPDLVLADVLLQDGLSFEIFDYLQLQTPVIYCTSYQDYALDAFGSHVIDYILKPVTADRLSSSLDKFARRANYFSHSAIQNKQADYIAVSKGAKLLTVPTVSIRCAYLKNQLSYLQTLKNTYQISHTLDELEQMLNPNTFYRANRQYLIHRQSVMSVEYLPARKIGVRLNTDMDNLIVVSKAKSNDFLRWKGFK</sequence>